<evidence type="ECO:0000259" key="2">
    <source>
        <dbReference type="Pfam" id="PF02371"/>
    </source>
</evidence>
<dbReference type="PANTHER" id="PTHR33055">
    <property type="entry name" value="TRANSPOSASE FOR INSERTION SEQUENCE ELEMENT IS1111A"/>
    <property type="match status" value="1"/>
</dbReference>
<evidence type="ECO:0000313" key="4">
    <source>
        <dbReference type="Proteomes" id="UP000597853"/>
    </source>
</evidence>
<name>A0ABQ2TKP1_STREZ</name>
<organism evidence="3 4">
    <name type="scientific">Streptomyces pseudogriseolus</name>
    <name type="common">Streptomyces gancidicus</name>
    <name type="synonym">Streptomyces rubiginosus</name>
    <dbReference type="NCBI Taxonomy" id="36817"/>
    <lineage>
        <taxon>Bacteria</taxon>
        <taxon>Bacillati</taxon>
        <taxon>Actinomycetota</taxon>
        <taxon>Actinomycetes</taxon>
        <taxon>Kitasatosporales</taxon>
        <taxon>Streptomycetaceae</taxon>
        <taxon>Streptomyces</taxon>
        <taxon>Streptomyces pseudogriseolus group</taxon>
    </lineage>
</organism>
<dbReference type="InterPro" id="IPR002525">
    <property type="entry name" value="Transp_IS110-like_N"/>
</dbReference>
<evidence type="ECO:0000313" key="3">
    <source>
        <dbReference type="EMBL" id="GGS75308.1"/>
    </source>
</evidence>
<proteinExistence type="predicted"/>
<dbReference type="NCBIfam" id="NF033542">
    <property type="entry name" value="transpos_IS110"/>
    <property type="match status" value="1"/>
</dbReference>
<dbReference type="InterPro" id="IPR047650">
    <property type="entry name" value="Transpos_IS110"/>
</dbReference>
<sequence>MDVVHERCAGIDIGKADVKVCIRVPGPGKRRCKEVRTFSTMTRDLLAMRDWLLAEGITVVGMEATGSYWKPVFYLLENDIECWLLNARHMKNVPGRKTDVADSEWICKMVEHGLVRPSFVPPPEIRQLRDLTRYRTEVIRERTREAQRLEKLLEDAGIKLSAVVSDLLGKSARAMLEALIAGERDPLVLAEMAKASMRAKREILAQALTGRFTDHHAFLARTMLDRIDAVTATEARLSEEITRQLAPFRRQVELLTTIPGVSTRSAEVILAEIGVDMSRFPSAAHLASWAGMCPGNHESAGKHTSGKSRPGDPWLKGALGLAATAAARSKGLAARYKRIAVRRGKKRALVAVGHTILTSVWHMLTHEAEYHDLGGDYFIERTGRARQTRRLVSQLNMLGYQVSLQSAEVV</sequence>
<protein>
    <submittedName>
        <fullName evidence="3">IS110 family transposase</fullName>
    </submittedName>
</protein>
<reference evidence="4" key="1">
    <citation type="journal article" date="2019" name="Int. J. Syst. Evol. Microbiol.">
        <title>The Global Catalogue of Microorganisms (GCM) 10K type strain sequencing project: providing services to taxonomists for standard genome sequencing and annotation.</title>
        <authorList>
            <consortium name="The Broad Institute Genomics Platform"/>
            <consortium name="The Broad Institute Genome Sequencing Center for Infectious Disease"/>
            <person name="Wu L."/>
            <person name="Ma J."/>
        </authorList>
    </citation>
    <scope>NUCLEOTIDE SEQUENCE [LARGE SCALE GENOMIC DNA]</scope>
    <source>
        <strain evidence="4">JCM 4416</strain>
    </source>
</reference>
<comment type="caution">
    <text evidence="3">The sequence shown here is derived from an EMBL/GenBank/DDBJ whole genome shotgun (WGS) entry which is preliminary data.</text>
</comment>
<dbReference type="EMBL" id="BMTX01000034">
    <property type="protein sequence ID" value="GGS75308.1"/>
    <property type="molecule type" value="Genomic_DNA"/>
</dbReference>
<dbReference type="InterPro" id="IPR003346">
    <property type="entry name" value="Transposase_20"/>
</dbReference>
<gene>
    <name evidence="3" type="ORF">GCM10010285_62320</name>
</gene>
<feature type="domain" description="Transposase IS110-like N-terminal" evidence="1">
    <location>
        <begin position="9"/>
        <end position="155"/>
    </location>
</feature>
<dbReference type="Pfam" id="PF02371">
    <property type="entry name" value="Transposase_20"/>
    <property type="match status" value="1"/>
</dbReference>
<feature type="domain" description="Transposase IS116/IS110/IS902 C-terminal" evidence="2">
    <location>
        <begin position="253"/>
        <end position="335"/>
    </location>
</feature>
<evidence type="ECO:0000259" key="1">
    <source>
        <dbReference type="Pfam" id="PF01548"/>
    </source>
</evidence>
<dbReference type="Pfam" id="PF01548">
    <property type="entry name" value="DEDD_Tnp_IS110"/>
    <property type="match status" value="1"/>
</dbReference>
<dbReference type="Proteomes" id="UP000597853">
    <property type="component" value="Unassembled WGS sequence"/>
</dbReference>
<dbReference type="PANTHER" id="PTHR33055:SF15">
    <property type="entry name" value="TRANSPOSASE-RELATED"/>
    <property type="match status" value="1"/>
</dbReference>
<accession>A0ABQ2TKP1</accession>
<keyword evidence="4" id="KW-1185">Reference proteome</keyword>